<dbReference type="Pfam" id="PF13442">
    <property type="entry name" value="Cytochrome_CBB3"/>
    <property type="match status" value="1"/>
</dbReference>
<dbReference type="KEGG" id="plig:NAG76_01095"/>
<dbReference type="InterPro" id="IPR051811">
    <property type="entry name" value="Cytochrome_c550/c551-like"/>
</dbReference>
<evidence type="ECO:0000313" key="9">
    <source>
        <dbReference type="EMBL" id="URN94885.1"/>
    </source>
</evidence>
<organism evidence="9 10">
    <name type="scientific">Candidatus Pristimantibacillus lignocellulolyticus</name>
    <dbReference type="NCBI Taxonomy" id="2994561"/>
    <lineage>
        <taxon>Bacteria</taxon>
        <taxon>Bacillati</taxon>
        <taxon>Bacillota</taxon>
        <taxon>Bacilli</taxon>
        <taxon>Bacillales</taxon>
        <taxon>Paenibacillaceae</taxon>
        <taxon>Candidatus Pristimantibacillus</taxon>
    </lineage>
</organism>
<dbReference type="GO" id="GO:0020037">
    <property type="term" value="F:heme binding"/>
    <property type="evidence" value="ECO:0007669"/>
    <property type="project" value="InterPro"/>
</dbReference>
<evidence type="ECO:0000256" key="4">
    <source>
        <dbReference type="ARBA" id="ARBA00022982"/>
    </source>
</evidence>
<evidence type="ECO:0000259" key="8">
    <source>
        <dbReference type="PROSITE" id="PS51007"/>
    </source>
</evidence>
<evidence type="ECO:0000256" key="2">
    <source>
        <dbReference type="ARBA" id="ARBA00022617"/>
    </source>
</evidence>
<keyword evidence="5 6" id="KW-0408">Iron</keyword>
<dbReference type="PROSITE" id="PS51007">
    <property type="entry name" value="CYTC"/>
    <property type="match status" value="1"/>
</dbReference>
<dbReference type="GO" id="GO:0009055">
    <property type="term" value="F:electron transfer activity"/>
    <property type="evidence" value="ECO:0007669"/>
    <property type="project" value="InterPro"/>
</dbReference>
<dbReference type="Gene3D" id="1.10.760.10">
    <property type="entry name" value="Cytochrome c-like domain"/>
    <property type="match status" value="1"/>
</dbReference>
<dbReference type="PROSITE" id="PS51257">
    <property type="entry name" value="PROKAR_LIPOPROTEIN"/>
    <property type="match status" value="1"/>
</dbReference>
<keyword evidence="3 6" id="KW-0479">Metal-binding</keyword>
<evidence type="ECO:0000256" key="3">
    <source>
        <dbReference type="ARBA" id="ARBA00022723"/>
    </source>
</evidence>
<dbReference type="InterPro" id="IPR009056">
    <property type="entry name" value="Cyt_c-like_dom"/>
</dbReference>
<protein>
    <submittedName>
        <fullName evidence="9">Cytochrome c</fullName>
    </submittedName>
</protein>
<evidence type="ECO:0000256" key="6">
    <source>
        <dbReference type="PROSITE-ProRule" id="PRU00433"/>
    </source>
</evidence>
<evidence type="ECO:0000256" key="1">
    <source>
        <dbReference type="ARBA" id="ARBA00022448"/>
    </source>
</evidence>
<feature type="domain" description="Cytochrome c" evidence="8">
    <location>
        <begin position="51"/>
        <end position="127"/>
    </location>
</feature>
<dbReference type="PANTHER" id="PTHR37823">
    <property type="entry name" value="CYTOCHROME C-553-LIKE"/>
    <property type="match status" value="1"/>
</dbReference>
<evidence type="ECO:0000256" key="5">
    <source>
        <dbReference type="ARBA" id="ARBA00023004"/>
    </source>
</evidence>
<dbReference type="EMBL" id="CP097899">
    <property type="protein sequence ID" value="URN94885.1"/>
    <property type="molecule type" value="Genomic_DNA"/>
</dbReference>
<dbReference type="GO" id="GO:0046872">
    <property type="term" value="F:metal ion binding"/>
    <property type="evidence" value="ECO:0007669"/>
    <property type="project" value="UniProtKB-KW"/>
</dbReference>
<keyword evidence="1" id="KW-0813">Transport</keyword>
<proteinExistence type="predicted"/>
<accession>A0A9J6ZFK2</accession>
<name>A0A9J6ZFK2_9BACL</name>
<reference evidence="9" key="1">
    <citation type="submission" date="2022-05" db="EMBL/GenBank/DDBJ databases">
        <title>Novel bacterial taxa in a minimal lignocellulolytic consortium and its capacity to transform plastics disclosed by genome-resolved metagenomics.</title>
        <authorList>
            <person name="Rodriguez C.A.D."/>
            <person name="Diaz-Garcia L."/>
            <person name="Herrera K."/>
            <person name="Tarazona N.A."/>
            <person name="Sproer C."/>
            <person name="Overmann J."/>
            <person name="Jimenez D.J."/>
        </authorList>
    </citation>
    <scope>NUCLEOTIDE SEQUENCE</scope>
    <source>
        <strain evidence="9">MAG5</strain>
    </source>
</reference>
<dbReference type="SUPFAM" id="SSF46626">
    <property type="entry name" value="Cytochrome c"/>
    <property type="match status" value="1"/>
</dbReference>
<feature type="region of interest" description="Disordered" evidence="7">
    <location>
        <begin position="27"/>
        <end position="52"/>
    </location>
</feature>
<gene>
    <name evidence="9" type="ORF">NAG76_01095</name>
</gene>
<sequence length="127" mass="13390">MKPAITIISVVCAIIGISYFLTACGGSQSSNPSSTPSNGEQQTSDPISLSSASSDVQSIYKARCINCHATDLSGKMGERTNLQHIYVSSSNEDIVATITNGGSIMPAFKDVLSEQEINSLATWLSNQ</sequence>
<keyword evidence="2 6" id="KW-0349">Heme</keyword>
<dbReference type="PANTHER" id="PTHR37823:SF4">
    <property type="entry name" value="MENAQUINOL-CYTOCHROME C REDUCTASE CYTOCHROME B_C SUBUNIT"/>
    <property type="match status" value="1"/>
</dbReference>
<dbReference type="InterPro" id="IPR036909">
    <property type="entry name" value="Cyt_c-like_dom_sf"/>
</dbReference>
<keyword evidence="4" id="KW-0249">Electron transport</keyword>
<dbReference type="AlphaFoldDB" id="A0A9J6ZFK2"/>
<evidence type="ECO:0000256" key="7">
    <source>
        <dbReference type="SAM" id="MobiDB-lite"/>
    </source>
</evidence>
<evidence type="ECO:0000313" key="10">
    <source>
        <dbReference type="Proteomes" id="UP001056756"/>
    </source>
</evidence>
<dbReference type="Proteomes" id="UP001056756">
    <property type="component" value="Chromosome"/>
</dbReference>